<dbReference type="AlphaFoldDB" id="A0A4Y9YTH3"/>
<reference evidence="1 2" key="1">
    <citation type="submission" date="2019-01" db="EMBL/GenBank/DDBJ databases">
        <title>Genome sequencing of the rare red list fungi Fomitopsis rosea.</title>
        <authorList>
            <person name="Buettner E."/>
            <person name="Kellner H."/>
        </authorList>
    </citation>
    <scope>NUCLEOTIDE SEQUENCE [LARGE SCALE GENOMIC DNA]</scope>
    <source>
        <strain evidence="1 2">DSM 105464</strain>
    </source>
</reference>
<dbReference type="STRING" id="34475.A0A4Y9YTH3"/>
<name>A0A4Y9YTH3_9APHY</name>
<evidence type="ECO:0000313" key="2">
    <source>
        <dbReference type="Proteomes" id="UP000298390"/>
    </source>
</evidence>
<sequence length="232" mass="25978">MGRRAKYFTVAEKHEAKRIQQAKYKANRGKAERRVQNCVENPASHGNPPSPPFPTTIKGIPAGILSYARRSFRILPGPSLDVPDLCLYTRPYKLVIPVSYFTPFSEYDELFTDIAYVLDETAQAFNAQQYLLLKEKGNERCALFKSRGREVLAQRLDEELAQRLQSWEGDTGSKDIPAQAGVVQEVGVEWAARIICCLALELQLVKSGSSVYGQALRAKSLPWQCLYSSSST</sequence>
<accession>A0A4Y9YTH3</accession>
<proteinExistence type="predicted"/>
<gene>
    <name evidence="1" type="ORF">EVJ58_g1963</name>
</gene>
<protein>
    <submittedName>
        <fullName evidence="1">Uncharacterized protein</fullName>
    </submittedName>
</protein>
<comment type="caution">
    <text evidence="1">The sequence shown here is derived from an EMBL/GenBank/DDBJ whole genome shotgun (WGS) entry which is preliminary data.</text>
</comment>
<organism evidence="1 2">
    <name type="scientific">Rhodofomes roseus</name>
    <dbReference type="NCBI Taxonomy" id="34475"/>
    <lineage>
        <taxon>Eukaryota</taxon>
        <taxon>Fungi</taxon>
        <taxon>Dikarya</taxon>
        <taxon>Basidiomycota</taxon>
        <taxon>Agaricomycotina</taxon>
        <taxon>Agaricomycetes</taxon>
        <taxon>Polyporales</taxon>
        <taxon>Rhodofomes</taxon>
    </lineage>
</organism>
<dbReference type="Proteomes" id="UP000298390">
    <property type="component" value="Unassembled WGS sequence"/>
</dbReference>
<dbReference type="EMBL" id="SEKV01000068">
    <property type="protein sequence ID" value="TFY65472.1"/>
    <property type="molecule type" value="Genomic_DNA"/>
</dbReference>
<evidence type="ECO:0000313" key="1">
    <source>
        <dbReference type="EMBL" id="TFY65472.1"/>
    </source>
</evidence>